<feature type="compositionally biased region" description="Basic and acidic residues" evidence="1">
    <location>
        <begin position="1"/>
        <end position="10"/>
    </location>
</feature>
<dbReference type="RefSeq" id="WP_137030352.1">
    <property type="nucleotide sequence ID" value="NZ_SZNK01000001.1"/>
</dbReference>
<proteinExistence type="predicted"/>
<comment type="caution">
    <text evidence="2">The sequence shown here is derived from an EMBL/GenBank/DDBJ whole genome shotgun (WGS) entry which is preliminary data.</text>
</comment>
<dbReference type="Proteomes" id="UP000307841">
    <property type="component" value="Unassembled WGS sequence"/>
</dbReference>
<protein>
    <submittedName>
        <fullName evidence="2">Uncharacterized protein</fullName>
    </submittedName>
</protein>
<reference evidence="2 3" key="1">
    <citation type="submission" date="2019-04" db="EMBL/GenBank/DDBJ databases">
        <title>Whole genome sequencing of Brevibacillus sp. TGS2-1.</title>
        <authorList>
            <person name="Choi A."/>
        </authorList>
    </citation>
    <scope>NUCLEOTIDE SEQUENCE [LARGE SCALE GENOMIC DNA]</scope>
    <source>
        <strain evidence="2 3">TGS2-1</strain>
    </source>
</reference>
<sequence length="228" mass="25752">MFPEPAEEHGLPISRQLNSKLTSPDGDAQRGKRDGGGWNHRHSDNGNEGTGKPPKRYGKPPVEDQLKIDIAAAKKAELIRASGLDNIEVFAKNTGLSIKKAERLKSHLFLNEYELCHYDQQGLYYYYSRLTPDSEVVYAFAKAQEGELNGEGKKWFKQLARHELVEKRLMDSGKHSYRHPNSWDGTKFTGDPPGAHDLAPDQPAFGTFPGYEENVAKFYNLKRGELYD</sequence>
<organism evidence="2 3">
    <name type="scientific">Brevibacillus antibioticus</name>
    <dbReference type="NCBI Taxonomy" id="2570228"/>
    <lineage>
        <taxon>Bacteria</taxon>
        <taxon>Bacillati</taxon>
        <taxon>Bacillota</taxon>
        <taxon>Bacilli</taxon>
        <taxon>Bacillales</taxon>
        <taxon>Paenibacillaceae</taxon>
        <taxon>Brevibacillus</taxon>
    </lineage>
</organism>
<dbReference type="EMBL" id="SZNK01000001">
    <property type="protein sequence ID" value="TKI56922.1"/>
    <property type="molecule type" value="Genomic_DNA"/>
</dbReference>
<keyword evidence="3" id="KW-1185">Reference proteome</keyword>
<evidence type="ECO:0000256" key="1">
    <source>
        <dbReference type="SAM" id="MobiDB-lite"/>
    </source>
</evidence>
<evidence type="ECO:0000313" key="2">
    <source>
        <dbReference type="EMBL" id="TKI56922.1"/>
    </source>
</evidence>
<gene>
    <name evidence="2" type="ORF">E8L90_16425</name>
</gene>
<dbReference type="OrthoDB" id="2666041at2"/>
<name>A0A4U2YAG5_9BACL</name>
<feature type="region of interest" description="Disordered" evidence="1">
    <location>
        <begin position="1"/>
        <end position="61"/>
    </location>
</feature>
<dbReference type="AlphaFoldDB" id="A0A4U2YAG5"/>
<evidence type="ECO:0000313" key="3">
    <source>
        <dbReference type="Proteomes" id="UP000307841"/>
    </source>
</evidence>
<accession>A0A4U2YAG5</accession>
<feature type="compositionally biased region" description="Basic and acidic residues" evidence="1">
    <location>
        <begin position="27"/>
        <end position="45"/>
    </location>
</feature>